<comment type="caution">
    <text evidence="3">The sequence shown here is derived from an EMBL/GenBank/DDBJ whole genome shotgun (WGS) entry which is preliminary data.</text>
</comment>
<keyword evidence="1" id="KW-0732">Signal</keyword>
<dbReference type="SUPFAM" id="SSF53474">
    <property type="entry name" value="alpha/beta-Hydrolases"/>
    <property type="match status" value="1"/>
</dbReference>
<name>A0AAD4DKU0_9FUNG</name>
<dbReference type="InterPro" id="IPR029058">
    <property type="entry name" value="AB_hydrolase_fold"/>
</dbReference>
<protein>
    <recommendedName>
        <fullName evidence="2">AB hydrolase-1 domain-containing protein</fullName>
    </recommendedName>
</protein>
<reference evidence="3" key="1">
    <citation type="journal article" date="2020" name="Fungal Divers.">
        <title>Resolving the Mortierellaceae phylogeny through synthesis of multi-gene phylogenetics and phylogenomics.</title>
        <authorList>
            <person name="Vandepol N."/>
            <person name="Liber J."/>
            <person name="Desiro A."/>
            <person name="Na H."/>
            <person name="Kennedy M."/>
            <person name="Barry K."/>
            <person name="Grigoriev I.V."/>
            <person name="Miller A.N."/>
            <person name="O'Donnell K."/>
            <person name="Stajich J.E."/>
            <person name="Bonito G."/>
        </authorList>
    </citation>
    <scope>NUCLEOTIDE SEQUENCE</scope>
    <source>
        <strain evidence="3">NRRL 28262</strain>
    </source>
</reference>
<accession>A0AAD4DKU0</accession>
<dbReference type="InterPro" id="IPR052897">
    <property type="entry name" value="Sec-Metab_Biosynth_Hydrolase"/>
</dbReference>
<dbReference type="PANTHER" id="PTHR37017:SF11">
    <property type="entry name" value="ESTERASE_LIPASE_THIOESTERASE DOMAIN-CONTAINING PROTEIN"/>
    <property type="match status" value="1"/>
</dbReference>
<dbReference type="AlphaFoldDB" id="A0AAD4DKU0"/>
<keyword evidence="4" id="KW-1185">Reference proteome</keyword>
<evidence type="ECO:0000259" key="2">
    <source>
        <dbReference type="Pfam" id="PF12697"/>
    </source>
</evidence>
<feature type="signal peptide" evidence="1">
    <location>
        <begin position="1"/>
        <end position="30"/>
    </location>
</feature>
<dbReference type="PANTHER" id="PTHR37017">
    <property type="entry name" value="AB HYDROLASE-1 DOMAIN-CONTAINING PROTEIN-RELATED"/>
    <property type="match status" value="1"/>
</dbReference>
<evidence type="ECO:0000313" key="4">
    <source>
        <dbReference type="Proteomes" id="UP001194580"/>
    </source>
</evidence>
<gene>
    <name evidence="3" type="ORF">BGZ95_008684</name>
</gene>
<dbReference type="InterPro" id="IPR000073">
    <property type="entry name" value="AB_hydrolase_1"/>
</dbReference>
<dbReference type="Gene3D" id="3.40.50.1820">
    <property type="entry name" value="alpha/beta hydrolase"/>
    <property type="match status" value="1"/>
</dbReference>
<dbReference type="Pfam" id="PF12697">
    <property type="entry name" value="Abhydrolase_6"/>
    <property type="match status" value="1"/>
</dbReference>
<evidence type="ECO:0000256" key="1">
    <source>
        <dbReference type="SAM" id="SignalP"/>
    </source>
</evidence>
<sequence length="195" mass="20762">MACMACISNSLLFFFLFTLLSTPLPTLSEAANPTKKIVNIVLVHSAIANGSSWYSVIPHLQAAGHTILAVQQHLSSIDDVVARVKIALATFKSGPIVLVSHSFGGLVFTQTSHGNNNIPSLVYIAAFAPDQGESIVELSKGYQVLPSSQNFIPDGAGQLTLSQDNFLKYFAPDVDEKQAKIMTAAQGPCDVARSS</sequence>
<feature type="chain" id="PRO_5041919462" description="AB hydrolase-1 domain-containing protein" evidence="1">
    <location>
        <begin position="31"/>
        <end position="195"/>
    </location>
</feature>
<evidence type="ECO:0000313" key="3">
    <source>
        <dbReference type="EMBL" id="KAG0280779.1"/>
    </source>
</evidence>
<feature type="domain" description="AB hydrolase-1" evidence="2">
    <location>
        <begin position="40"/>
        <end position="141"/>
    </location>
</feature>
<dbReference type="Proteomes" id="UP001194580">
    <property type="component" value="Unassembled WGS sequence"/>
</dbReference>
<organism evidence="3 4">
    <name type="scientific">Linnemannia exigua</name>
    <dbReference type="NCBI Taxonomy" id="604196"/>
    <lineage>
        <taxon>Eukaryota</taxon>
        <taxon>Fungi</taxon>
        <taxon>Fungi incertae sedis</taxon>
        <taxon>Mucoromycota</taxon>
        <taxon>Mortierellomycotina</taxon>
        <taxon>Mortierellomycetes</taxon>
        <taxon>Mortierellales</taxon>
        <taxon>Mortierellaceae</taxon>
        <taxon>Linnemannia</taxon>
    </lineage>
</organism>
<dbReference type="EMBL" id="JAAAIL010000047">
    <property type="protein sequence ID" value="KAG0280779.1"/>
    <property type="molecule type" value="Genomic_DNA"/>
</dbReference>
<proteinExistence type="predicted"/>